<dbReference type="GO" id="GO:0006465">
    <property type="term" value="P:signal peptide processing"/>
    <property type="evidence" value="ECO:0000318"/>
    <property type="project" value="GO_Central"/>
</dbReference>
<evidence type="ECO:0000256" key="5">
    <source>
        <dbReference type="ARBA" id="ARBA00022692"/>
    </source>
</evidence>
<evidence type="ECO:0000256" key="1">
    <source>
        <dbReference type="ARBA" id="ARBA00004429"/>
    </source>
</evidence>
<dbReference type="PANTHER" id="PTHR30487">
    <property type="entry name" value="TYPE 4 PREPILIN-LIKE PROTEINS LEADER PEPTIDE-PROCESSING ENZYME"/>
    <property type="match status" value="1"/>
</dbReference>
<sequence length="247" mass="26882">MEVLIFLVLGLIVGSFLNVCIYRIPRKISIIKPASFCPGCGNSIKLWHNIPVLSFILLKGKCAYCGSRISFRYPFVEILNGILYVLAYLSFGLTPYLLFILIFISAMIVVSFIDIDFQIIPDQISVPLIFIGFIFSLFSHGYTGFVSDFKESLIGIVVGGGSLLIVSIISKGGMGGGDIKLNAAVGAFLGWKAALLTIFIGSLIGSIVGIIIFKKTGNRKIPFGPFLSIGALICLFLGEKILNWYFG</sequence>
<dbReference type="HOGENOM" id="CLU_057101_0_1_0"/>
<dbReference type="GO" id="GO:0032259">
    <property type="term" value="P:methylation"/>
    <property type="evidence" value="ECO:0007669"/>
    <property type="project" value="UniProtKB-KW"/>
</dbReference>
<feature type="domain" description="Prepilin peptidase A24 N-terminal" evidence="12">
    <location>
        <begin position="8"/>
        <end position="91"/>
    </location>
</feature>
<dbReference type="InterPro" id="IPR010627">
    <property type="entry name" value="Prepilin_pept_A24_N"/>
</dbReference>
<dbReference type="GO" id="GO:0005886">
    <property type="term" value="C:plasma membrane"/>
    <property type="evidence" value="ECO:0000318"/>
    <property type="project" value="GO_Central"/>
</dbReference>
<gene>
    <name evidence="13" type="ordered locus">THEYE_A1258</name>
</gene>
<keyword evidence="3" id="KW-1003">Cell membrane</keyword>
<comment type="catalytic activity">
    <reaction evidence="9">
        <text>Typically cleaves a -Gly-|-Phe- bond to release an N-terminal, basic peptide of 5-8 residues from type IV prepilin, and then N-methylates the new N-terminal amino group, the methyl donor being S-adenosyl-L-methionine.</text>
        <dbReference type="EC" id="3.4.23.43"/>
    </reaction>
</comment>
<evidence type="ECO:0000256" key="3">
    <source>
        <dbReference type="ARBA" id="ARBA00022475"/>
    </source>
</evidence>
<keyword evidence="6 10" id="KW-1133">Transmembrane helix</keyword>
<keyword evidence="5 9" id="KW-0812">Transmembrane</keyword>
<accession>B5YFM6</accession>
<evidence type="ECO:0000256" key="7">
    <source>
        <dbReference type="ARBA" id="ARBA00023136"/>
    </source>
</evidence>
<evidence type="ECO:0000259" key="12">
    <source>
        <dbReference type="Pfam" id="PF06750"/>
    </source>
</evidence>
<evidence type="ECO:0000256" key="8">
    <source>
        <dbReference type="RuleBase" id="RU003793"/>
    </source>
</evidence>
<dbReference type="KEGG" id="tye:THEYE_A1258"/>
<dbReference type="RefSeq" id="WP_012546828.1">
    <property type="nucleotide sequence ID" value="NC_011296.1"/>
</dbReference>
<evidence type="ECO:0000256" key="2">
    <source>
        <dbReference type="ARBA" id="ARBA00005801"/>
    </source>
</evidence>
<dbReference type="PRINTS" id="PR00864">
    <property type="entry name" value="PREPILNPTASE"/>
</dbReference>
<dbReference type="InParanoid" id="B5YFM6"/>
<keyword evidence="7 10" id="KW-0472">Membrane</keyword>
<dbReference type="EC" id="3.4.23.43" evidence="9"/>
<dbReference type="InterPro" id="IPR050882">
    <property type="entry name" value="Prepilin_peptidase/N-MTase"/>
</dbReference>
<dbReference type="Gene3D" id="1.20.120.1220">
    <property type="match status" value="1"/>
</dbReference>
<keyword evidence="9" id="KW-0808">Transferase</keyword>
<dbReference type="EMBL" id="CP001147">
    <property type="protein sequence ID" value="ACI22138.1"/>
    <property type="molecule type" value="Genomic_DNA"/>
</dbReference>
<dbReference type="OrthoDB" id="9789291at2"/>
<dbReference type="EC" id="2.1.1.-" evidence="9"/>
<evidence type="ECO:0000313" key="13">
    <source>
        <dbReference type="EMBL" id="ACI22138.1"/>
    </source>
</evidence>
<dbReference type="GO" id="GO:0008168">
    <property type="term" value="F:methyltransferase activity"/>
    <property type="evidence" value="ECO:0007669"/>
    <property type="project" value="UniProtKB-KW"/>
</dbReference>
<evidence type="ECO:0000256" key="10">
    <source>
        <dbReference type="SAM" id="Phobius"/>
    </source>
</evidence>
<dbReference type="Pfam" id="PF01478">
    <property type="entry name" value="Peptidase_A24"/>
    <property type="match status" value="1"/>
</dbReference>
<feature type="domain" description="Prepilin type IV endopeptidase peptidase" evidence="11">
    <location>
        <begin position="101"/>
        <end position="210"/>
    </location>
</feature>
<evidence type="ECO:0000313" key="14">
    <source>
        <dbReference type="Proteomes" id="UP000000718"/>
    </source>
</evidence>
<proteinExistence type="inferred from homology"/>
<feature type="transmembrane region" description="Helical" evidence="10">
    <location>
        <begin position="189"/>
        <end position="213"/>
    </location>
</feature>
<keyword evidence="4" id="KW-0997">Cell inner membrane</keyword>
<dbReference type="FunCoup" id="B5YFM6">
    <property type="interactions" value="240"/>
</dbReference>
<dbReference type="AlphaFoldDB" id="B5YFM6"/>
<keyword evidence="9" id="KW-0378">Hydrolase</keyword>
<dbReference type="Pfam" id="PF06750">
    <property type="entry name" value="A24_N_bact"/>
    <property type="match status" value="1"/>
</dbReference>
<keyword evidence="9" id="KW-0489">Methyltransferase</keyword>
<dbReference type="GO" id="GO:0004190">
    <property type="term" value="F:aspartic-type endopeptidase activity"/>
    <property type="evidence" value="ECO:0000318"/>
    <property type="project" value="GO_Central"/>
</dbReference>
<dbReference type="Proteomes" id="UP000000718">
    <property type="component" value="Chromosome"/>
</dbReference>
<dbReference type="MEROPS" id="A24.019"/>
<feature type="transmembrane region" description="Helical" evidence="10">
    <location>
        <begin position="225"/>
        <end position="246"/>
    </location>
</feature>
<dbReference type="eggNOG" id="COG1989">
    <property type="taxonomic scope" value="Bacteria"/>
</dbReference>
<comment type="function">
    <text evidence="9">Plays an essential role in type IV pili and type II pseudopili formation by proteolytically removing the leader sequence from substrate proteins and subsequently monomethylating the alpha-amino group of the newly exposed N-terminal phenylalanine.</text>
</comment>
<organism evidence="13 14">
    <name type="scientific">Thermodesulfovibrio yellowstonii (strain ATCC 51303 / DSM 11347 / YP87)</name>
    <dbReference type="NCBI Taxonomy" id="289376"/>
    <lineage>
        <taxon>Bacteria</taxon>
        <taxon>Pseudomonadati</taxon>
        <taxon>Nitrospirota</taxon>
        <taxon>Thermodesulfovibrionia</taxon>
        <taxon>Thermodesulfovibrionales</taxon>
        <taxon>Thermodesulfovibrionaceae</taxon>
        <taxon>Thermodesulfovibrio</taxon>
    </lineage>
</organism>
<feature type="transmembrane region" description="Helical" evidence="10">
    <location>
        <begin position="6"/>
        <end position="24"/>
    </location>
</feature>
<evidence type="ECO:0000259" key="11">
    <source>
        <dbReference type="Pfam" id="PF01478"/>
    </source>
</evidence>
<dbReference type="InterPro" id="IPR000045">
    <property type="entry name" value="Prepilin_IV_endopep_pep"/>
</dbReference>
<keyword evidence="9" id="KW-0511">Multifunctional enzyme</keyword>
<evidence type="ECO:0000256" key="9">
    <source>
        <dbReference type="RuleBase" id="RU003794"/>
    </source>
</evidence>
<evidence type="ECO:0000256" key="4">
    <source>
        <dbReference type="ARBA" id="ARBA00022519"/>
    </source>
</evidence>
<dbReference type="STRING" id="289376.THEYE_A1258"/>
<feature type="transmembrane region" description="Helical" evidence="10">
    <location>
        <begin position="82"/>
        <end position="112"/>
    </location>
</feature>
<keyword evidence="9" id="KW-0645">Protease</keyword>
<dbReference type="PATRIC" id="fig|289376.4.peg.1229"/>
<protein>
    <recommendedName>
        <fullName evidence="9">Prepilin leader peptidase/N-methyltransferase</fullName>
        <ecNumber evidence="9">2.1.1.-</ecNumber>
        <ecNumber evidence="9">3.4.23.43</ecNumber>
    </recommendedName>
</protein>
<dbReference type="PANTHER" id="PTHR30487:SF0">
    <property type="entry name" value="PREPILIN LEADER PEPTIDASE_N-METHYLTRANSFERASE-RELATED"/>
    <property type="match status" value="1"/>
</dbReference>
<dbReference type="EnsemblBacteria" id="ACI22138">
    <property type="protein sequence ID" value="ACI22138"/>
    <property type="gene ID" value="THEYE_A1258"/>
</dbReference>
<comment type="subcellular location">
    <subcellularLocation>
        <location evidence="1">Cell inner membrane</location>
        <topology evidence="1">Multi-pass membrane protein</topology>
    </subcellularLocation>
    <subcellularLocation>
        <location evidence="9">Cell membrane</location>
        <topology evidence="9">Multi-pass membrane protein</topology>
    </subcellularLocation>
</comment>
<feature type="transmembrane region" description="Helical" evidence="10">
    <location>
        <begin position="152"/>
        <end position="169"/>
    </location>
</feature>
<reference evidence="14" key="1">
    <citation type="submission" date="2008-08" db="EMBL/GenBank/DDBJ databases">
        <title>The complete genome sequence of Thermodesulfovibrio yellowstonii strain ATCC 51303 / DSM 11347 / YP87.</title>
        <authorList>
            <person name="Dodson R.J."/>
            <person name="Durkin A.S."/>
            <person name="Wu M."/>
            <person name="Eisen J."/>
            <person name="Sutton G."/>
        </authorList>
    </citation>
    <scope>NUCLEOTIDE SEQUENCE [LARGE SCALE GENOMIC DNA]</scope>
    <source>
        <strain evidence="14">ATCC 51303 / DSM 11347 / YP87</strain>
    </source>
</reference>
<feature type="transmembrane region" description="Helical" evidence="10">
    <location>
        <begin position="124"/>
        <end position="145"/>
    </location>
</feature>
<name>B5YFM6_THEYD</name>
<keyword evidence="14" id="KW-1185">Reference proteome</keyword>
<dbReference type="InterPro" id="IPR014032">
    <property type="entry name" value="Peptidase_A24A_bac"/>
</dbReference>
<evidence type="ECO:0000256" key="6">
    <source>
        <dbReference type="ARBA" id="ARBA00022989"/>
    </source>
</evidence>
<reference evidence="13 14" key="2">
    <citation type="journal article" date="2015" name="Genome Announc.">
        <title>Genome Sequence of the Sulfate-Reducing Thermophilic Bacterium Thermodesulfovibrio yellowstonii Strain DSM 11347T (Phylum Nitrospirae).</title>
        <authorList>
            <person name="Bhatnagar S."/>
            <person name="Badger J.H."/>
            <person name="Madupu R."/>
            <person name="Khouri H.M."/>
            <person name="O'Connor E.M."/>
            <person name="Robb F.T."/>
            <person name="Ward N.L."/>
            <person name="Eisen J.A."/>
        </authorList>
    </citation>
    <scope>NUCLEOTIDE SEQUENCE [LARGE SCALE GENOMIC DNA]</scope>
    <source>
        <strain evidence="14">ATCC 51303 / DSM 11347 / YP87</strain>
    </source>
</reference>
<comment type="similarity">
    <text evidence="2 8">Belongs to the peptidase A24 family.</text>
</comment>